<evidence type="ECO:0000256" key="2">
    <source>
        <dbReference type="ARBA" id="ARBA00023125"/>
    </source>
</evidence>
<dbReference type="CDD" id="cd00156">
    <property type="entry name" value="REC"/>
    <property type="match status" value="1"/>
</dbReference>
<dbReference type="Proteomes" id="UP000029072">
    <property type="component" value="Unassembled WGS sequence"/>
</dbReference>
<dbReference type="AlphaFoldDB" id="A0A086ZYN1"/>
<evidence type="ECO:0000313" key="8">
    <source>
        <dbReference type="Proteomes" id="UP000029072"/>
    </source>
</evidence>
<dbReference type="EMBL" id="JGYS01000021">
    <property type="protein sequence ID" value="KFI51631.1"/>
    <property type="molecule type" value="Genomic_DNA"/>
</dbReference>
<dbReference type="STRING" id="1437609.BCAL_2239"/>
<evidence type="ECO:0000313" key="7">
    <source>
        <dbReference type="EMBL" id="KFI51631.1"/>
    </source>
</evidence>
<dbReference type="InterPro" id="IPR036388">
    <property type="entry name" value="WH-like_DNA-bd_sf"/>
</dbReference>
<feature type="modified residue" description="4-aspartylphosphate" evidence="4">
    <location>
        <position position="57"/>
    </location>
</feature>
<dbReference type="GO" id="GO:0003677">
    <property type="term" value="F:DNA binding"/>
    <property type="evidence" value="ECO:0007669"/>
    <property type="project" value="UniProtKB-KW"/>
</dbReference>
<keyword evidence="1" id="KW-0805">Transcription regulation</keyword>
<dbReference type="Gene3D" id="3.40.50.2300">
    <property type="match status" value="1"/>
</dbReference>
<dbReference type="InterPro" id="IPR011006">
    <property type="entry name" value="CheY-like_superfamily"/>
</dbReference>
<organism evidence="7 8">
    <name type="scientific">Bifidobacterium callitrichos DSM 23973</name>
    <dbReference type="NCBI Taxonomy" id="1437609"/>
    <lineage>
        <taxon>Bacteria</taxon>
        <taxon>Bacillati</taxon>
        <taxon>Actinomycetota</taxon>
        <taxon>Actinomycetes</taxon>
        <taxon>Bifidobacteriales</taxon>
        <taxon>Bifidobacteriaceae</taxon>
        <taxon>Bifidobacterium</taxon>
    </lineage>
</organism>
<dbReference type="SUPFAM" id="SSF52172">
    <property type="entry name" value="CheY-like"/>
    <property type="match status" value="1"/>
</dbReference>
<gene>
    <name evidence="7" type="ORF">BCAL_2239</name>
</gene>
<dbReference type="PROSITE" id="PS50043">
    <property type="entry name" value="HTH_LUXR_2"/>
    <property type="match status" value="1"/>
</dbReference>
<dbReference type="SUPFAM" id="SSF46894">
    <property type="entry name" value="C-terminal effector domain of the bipartite response regulators"/>
    <property type="match status" value="1"/>
</dbReference>
<comment type="caution">
    <text evidence="7">The sequence shown here is derived from an EMBL/GenBank/DDBJ whole genome shotgun (WGS) entry which is preliminary data.</text>
</comment>
<dbReference type="PANTHER" id="PTHR43214">
    <property type="entry name" value="TWO-COMPONENT RESPONSE REGULATOR"/>
    <property type="match status" value="1"/>
</dbReference>
<dbReference type="SMART" id="SM00448">
    <property type="entry name" value="REC"/>
    <property type="match status" value="1"/>
</dbReference>
<dbReference type="SMART" id="SM00421">
    <property type="entry name" value="HTH_LUXR"/>
    <property type="match status" value="1"/>
</dbReference>
<sequence length="214" mass="22920">MVRIGVVDNDVFALNAMAGYLRRVLPRGYVVVWLADSGRTAVDRCLRSSPVDVLLVDMSMGGMDGLSVIRAVRERDSRTVMIAVTSFSLDEYAADAAKVGAQAIVGKADLKGLVDALVHAKDAPGTYGDVVFASPEDAFERLGSHVVSGMAALSDREREIVAWCSRGDTSADIAGRLGLSEATVNTYLKRAIAKAGARNRVHLVSMWLCDRPAH</sequence>
<evidence type="ECO:0000259" key="5">
    <source>
        <dbReference type="PROSITE" id="PS50043"/>
    </source>
</evidence>
<keyword evidence="4" id="KW-0597">Phosphoprotein</keyword>
<dbReference type="Pfam" id="PF00072">
    <property type="entry name" value="Response_reg"/>
    <property type="match status" value="1"/>
</dbReference>
<dbReference type="PROSITE" id="PS50110">
    <property type="entry name" value="RESPONSE_REGULATORY"/>
    <property type="match status" value="1"/>
</dbReference>
<dbReference type="InterPro" id="IPR001789">
    <property type="entry name" value="Sig_transdc_resp-reg_receiver"/>
</dbReference>
<dbReference type="RefSeq" id="WP_043166782.1">
    <property type="nucleotide sequence ID" value="NZ_JDUV01000016.1"/>
</dbReference>
<keyword evidence="3" id="KW-0804">Transcription</keyword>
<dbReference type="InterPro" id="IPR016032">
    <property type="entry name" value="Sig_transdc_resp-reg_C-effctor"/>
</dbReference>
<evidence type="ECO:0000256" key="3">
    <source>
        <dbReference type="ARBA" id="ARBA00023163"/>
    </source>
</evidence>
<dbReference type="InterPro" id="IPR000792">
    <property type="entry name" value="Tscrpt_reg_LuxR_C"/>
</dbReference>
<dbReference type="OrthoDB" id="9808843at2"/>
<evidence type="ECO:0000256" key="4">
    <source>
        <dbReference type="PROSITE-ProRule" id="PRU00169"/>
    </source>
</evidence>
<feature type="domain" description="HTH luxR-type" evidence="5">
    <location>
        <begin position="146"/>
        <end position="211"/>
    </location>
</feature>
<dbReference type="PROSITE" id="PS00622">
    <property type="entry name" value="HTH_LUXR_1"/>
    <property type="match status" value="1"/>
</dbReference>
<dbReference type="PRINTS" id="PR00038">
    <property type="entry name" value="HTHLUXR"/>
</dbReference>
<keyword evidence="2" id="KW-0238">DNA-binding</keyword>
<name>A0A086ZYN1_9BIFI</name>
<feature type="domain" description="Response regulatory" evidence="6">
    <location>
        <begin position="3"/>
        <end position="122"/>
    </location>
</feature>
<dbReference type="PANTHER" id="PTHR43214:SF24">
    <property type="entry name" value="TRANSCRIPTIONAL REGULATORY PROTEIN NARL-RELATED"/>
    <property type="match status" value="1"/>
</dbReference>
<proteinExistence type="predicted"/>
<accession>A0A086ZYN1</accession>
<dbReference type="GO" id="GO:0000160">
    <property type="term" value="P:phosphorelay signal transduction system"/>
    <property type="evidence" value="ECO:0007669"/>
    <property type="project" value="InterPro"/>
</dbReference>
<dbReference type="InterPro" id="IPR039420">
    <property type="entry name" value="WalR-like"/>
</dbReference>
<dbReference type="Gene3D" id="1.10.10.10">
    <property type="entry name" value="Winged helix-like DNA-binding domain superfamily/Winged helix DNA-binding domain"/>
    <property type="match status" value="1"/>
</dbReference>
<evidence type="ECO:0000259" key="6">
    <source>
        <dbReference type="PROSITE" id="PS50110"/>
    </source>
</evidence>
<dbReference type="Pfam" id="PF00196">
    <property type="entry name" value="GerE"/>
    <property type="match status" value="1"/>
</dbReference>
<reference evidence="7 8" key="1">
    <citation type="submission" date="2014-03" db="EMBL/GenBank/DDBJ databases">
        <title>Genomics of Bifidobacteria.</title>
        <authorList>
            <person name="Ventura M."/>
            <person name="Milani C."/>
            <person name="Lugli G.A."/>
        </authorList>
    </citation>
    <scope>NUCLEOTIDE SEQUENCE [LARGE SCALE GENOMIC DNA]</scope>
    <source>
        <strain evidence="7 8">DSM 23973</strain>
    </source>
</reference>
<dbReference type="eggNOG" id="COG2197">
    <property type="taxonomic scope" value="Bacteria"/>
</dbReference>
<protein>
    <submittedName>
        <fullName evidence="7">Transcriptional regulator</fullName>
    </submittedName>
</protein>
<dbReference type="GO" id="GO:0006355">
    <property type="term" value="P:regulation of DNA-templated transcription"/>
    <property type="evidence" value="ECO:0007669"/>
    <property type="project" value="InterPro"/>
</dbReference>
<dbReference type="CDD" id="cd06170">
    <property type="entry name" value="LuxR_C_like"/>
    <property type="match status" value="1"/>
</dbReference>
<evidence type="ECO:0000256" key="1">
    <source>
        <dbReference type="ARBA" id="ARBA00023015"/>
    </source>
</evidence>